<dbReference type="InterPro" id="IPR051398">
    <property type="entry name" value="Polysacch_Deacetylase"/>
</dbReference>
<dbReference type="InterPro" id="IPR011330">
    <property type="entry name" value="Glyco_hydro/deAcase_b/a-brl"/>
</dbReference>
<accession>A0A7T3CH84</accession>
<dbReference type="PROSITE" id="PS51257">
    <property type="entry name" value="PROKAR_LIPOPROTEIN"/>
    <property type="match status" value="1"/>
</dbReference>
<dbReference type="PROSITE" id="PS51318">
    <property type="entry name" value="TAT"/>
    <property type="match status" value="1"/>
</dbReference>
<dbReference type="PANTHER" id="PTHR34216:SF3">
    <property type="entry name" value="POLY-BETA-1,6-N-ACETYL-D-GLUCOSAMINE N-DEACETYLASE"/>
    <property type="match status" value="1"/>
</dbReference>
<dbReference type="PANTHER" id="PTHR34216">
    <property type="match status" value="1"/>
</dbReference>
<sequence>MSLSRRSLIASGAAGLAGLALSACGRTGGQAGPSAGSSEGPESPSASASSASQAPGVALQDISTVPHLFFHSLVADPQRAFDGDDQQAGYLDYMVTIPEFRKIIAELHRRDFQLVTPHQLLRAEADGRVTTLHPEITRGKKPLILSFDDLSYYEYMDGDGFAQNVTLHDGELTCTYTDAAGKTTTGEYDYVPILERFVAEHPEFSHAGAKGTVALTGYNGILGYRTSEISYGQENRNIRRDQETARTVAQAMKDRGWEFASHSWGHLNFTQEGVANLEADTRKWKAEVEPLVGPTDLLIYPFGADIAGVEPYTDANPKVRMLTQQGFHAFFNVDASQVAWWQIQPTTIRANRINVDGISLKAAIDGDNDVLQHFFDPRAVLDPARPASIAGS</sequence>
<dbReference type="GO" id="GO:0005975">
    <property type="term" value="P:carbohydrate metabolic process"/>
    <property type="evidence" value="ECO:0007669"/>
    <property type="project" value="InterPro"/>
</dbReference>
<dbReference type="RefSeq" id="WP_129357649.1">
    <property type="nucleotide sequence ID" value="NZ_CP065738.1"/>
</dbReference>
<keyword evidence="2" id="KW-0732">Signal</keyword>
<gene>
    <name evidence="3" type="ORF">I6G21_02845</name>
</gene>
<evidence type="ECO:0000313" key="4">
    <source>
        <dbReference type="Proteomes" id="UP000594975"/>
    </source>
</evidence>
<dbReference type="GeneID" id="61262297"/>
<evidence type="ECO:0000313" key="3">
    <source>
        <dbReference type="EMBL" id="QPT54146.1"/>
    </source>
</evidence>
<dbReference type="Gene3D" id="3.20.20.370">
    <property type="entry name" value="Glycoside hydrolase/deacetylase"/>
    <property type="match status" value="1"/>
</dbReference>
<evidence type="ECO:0000256" key="1">
    <source>
        <dbReference type="SAM" id="MobiDB-lite"/>
    </source>
</evidence>
<dbReference type="InterPro" id="IPR006311">
    <property type="entry name" value="TAT_signal"/>
</dbReference>
<dbReference type="EMBL" id="CP065738">
    <property type="protein sequence ID" value="QPT54146.1"/>
    <property type="molecule type" value="Genomic_DNA"/>
</dbReference>
<feature type="region of interest" description="Disordered" evidence="1">
    <location>
        <begin position="27"/>
        <end position="53"/>
    </location>
</feature>
<dbReference type="SUPFAM" id="SSF88713">
    <property type="entry name" value="Glycoside hydrolase/deacetylase"/>
    <property type="match status" value="1"/>
</dbReference>
<proteinExistence type="predicted"/>
<dbReference type="KEGG" id="rkr:I6G21_02845"/>
<dbReference type="Proteomes" id="UP000594975">
    <property type="component" value="Chromosome"/>
</dbReference>
<feature type="signal peptide" evidence="2">
    <location>
        <begin position="1"/>
        <end position="22"/>
    </location>
</feature>
<dbReference type="AlphaFoldDB" id="A0A7T3CH84"/>
<evidence type="ECO:0000256" key="2">
    <source>
        <dbReference type="SAM" id="SignalP"/>
    </source>
</evidence>
<protein>
    <submittedName>
        <fullName evidence="3">Polysaccharide deacetylase</fullName>
    </submittedName>
</protein>
<reference evidence="3 4" key="1">
    <citation type="submission" date="2020-12" db="EMBL/GenBank/DDBJ databases">
        <title>FDA dAtabase for Regulatory Grade micrObial Sequences (FDA-ARGOS): Supporting development and validation of Infectious Disease Dx tests.</title>
        <authorList>
            <person name="Sproer C."/>
            <person name="Gronow S."/>
            <person name="Severitt S."/>
            <person name="Schroder I."/>
            <person name="Tallon L."/>
            <person name="Sadzewicz L."/>
            <person name="Zhao X."/>
            <person name="Boylan J."/>
            <person name="Ott S."/>
            <person name="Bowen H."/>
            <person name="Vavikolanu K."/>
            <person name="Mehta A."/>
            <person name="Aluvathingal J."/>
            <person name="Nadendla S."/>
            <person name="Lowell S."/>
            <person name="Myers T."/>
            <person name="Yan Y."/>
            <person name="Sichtig H."/>
        </authorList>
    </citation>
    <scope>NUCLEOTIDE SEQUENCE [LARGE SCALE GENOMIC DNA]</scope>
    <source>
        <strain evidence="3 4">FDAARGOS_864</strain>
    </source>
</reference>
<name>A0A7T3CH84_9MICC</name>
<feature type="chain" id="PRO_5032531992" evidence="2">
    <location>
        <begin position="23"/>
        <end position="392"/>
    </location>
</feature>
<organism evidence="3 4">
    <name type="scientific">Rothia kristinae</name>
    <dbReference type="NCBI Taxonomy" id="37923"/>
    <lineage>
        <taxon>Bacteria</taxon>
        <taxon>Bacillati</taxon>
        <taxon>Actinomycetota</taxon>
        <taxon>Actinomycetes</taxon>
        <taxon>Micrococcales</taxon>
        <taxon>Micrococcaceae</taxon>
        <taxon>Rothia</taxon>
    </lineage>
</organism>
<feature type="compositionally biased region" description="Low complexity" evidence="1">
    <location>
        <begin position="32"/>
        <end position="53"/>
    </location>
</feature>